<organism evidence="1 2">
    <name type="scientific">Segatella copri</name>
    <dbReference type="NCBI Taxonomy" id="165179"/>
    <lineage>
        <taxon>Bacteria</taxon>
        <taxon>Pseudomonadati</taxon>
        <taxon>Bacteroidota</taxon>
        <taxon>Bacteroidia</taxon>
        <taxon>Bacteroidales</taxon>
        <taxon>Prevotellaceae</taxon>
        <taxon>Segatella</taxon>
    </lineage>
</organism>
<sequence length="361" mass="40552">MALNIDKHVAEEVLHAAYNNRKLLEDITASKISDVLKGSHKTYRYVLITSLLAKSTNEAADVFSLQAQDDSMGAYDARSLCHKVIVPFERDILPNGLGGSNEPYLNKPARFPRISETNAVRKGNDTIALHKLIQALKAISNSSQANKYLCHAVAVMEQNHRLYESQFEFESFDTDVPDSIQNIMDYLSTLLDKSCEGEVCPIAIATIEQLFWGNLYKVIPHKVNECGASSKEIGDIDIYNSENDVFMSIEVKDKIFTKEDVEHAIKKFYSGRVKNSMFIYGKKVSLPSDSTSLFQLVGRFGRMGYFCSIINVVDYLRVRLLSIPELSLSSFVNLMLQQAKVINATDETVLWIKEVANEQGL</sequence>
<name>A0A6I2TSY0_9BACT</name>
<dbReference type="EMBL" id="VUNF01000004">
    <property type="protein sequence ID" value="MST76831.1"/>
    <property type="molecule type" value="Genomic_DNA"/>
</dbReference>
<comment type="caution">
    <text evidence="1">The sequence shown here is derived from an EMBL/GenBank/DDBJ whole genome shotgun (WGS) entry which is preliminary data.</text>
</comment>
<dbReference type="GO" id="GO:0004519">
    <property type="term" value="F:endonuclease activity"/>
    <property type="evidence" value="ECO:0007669"/>
    <property type="project" value="UniProtKB-KW"/>
</dbReference>
<dbReference type="Proteomes" id="UP000450161">
    <property type="component" value="Unassembled WGS sequence"/>
</dbReference>
<accession>A0A6I2TSY0</accession>
<dbReference type="InterPro" id="IPR019066">
    <property type="entry name" value="Restrct_endonuc_II_SacI"/>
</dbReference>
<gene>
    <name evidence="1" type="ORF">FYJ72_03820</name>
</gene>
<evidence type="ECO:0000313" key="2">
    <source>
        <dbReference type="Proteomes" id="UP000450161"/>
    </source>
</evidence>
<keyword evidence="1" id="KW-0378">Hydrolase</keyword>
<keyword evidence="1" id="KW-0255">Endonuclease</keyword>
<proteinExistence type="predicted"/>
<dbReference type="RefSeq" id="WP_154480452.1">
    <property type="nucleotide sequence ID" value="NZ_VUNF01000004.1"/>
</dbReference>
<dbReference type="Pfam" id="PF09566">
    <property type="entry name" value="RE_SacI"/>
    <property type="match status" value="1"/>
</dbReference>
<dbReference type="AlphaFoldDB" id="A0A6I2TSY0"/>
<protein>
    <submittedName>
        <fullName evidence="1">Restriction endonuclease, SacI family</fullName>
    </submittedName>
</protein>
<evidence type="ECO:0000313" key="1">
    <source>
        <dbReference type="EMBL" id="MST76831.1"/>
    </source>
</evidence>
<reference evidence="1 2" key="1">
    <citation type="submission" date="2019-08" db="EMBL/GenBank/DDBJ databases">
        <title>In-depth cultivation of the pig gut microbiome towards novel bacterial diversity and tailored functional studies.</title>
        <authorList>
            <person name="Wylensek D."/>
            <person name="Hitch T.C.A."/>
            <person name="Clavel T."/>
        </authorList>
    </citation>
    <scope>NUCLEOTIDE SEQUENCE [LARGE SCALE GENOMIC DNA]</scope>
    <source>
        <strain evidence="1 2">LKV-178-WT-2C</strain>
    </source>
</reference>
<keyword evidence="1" id="KW-0540">Nuclease</keyword>